<dbReference type="Pfam" id="PF00001">
    <property type="entry name" value="7tm_1"/>
    <property type="match status" value="1"/>
</dbReference>
<dbReference type="Proteomes" id="UP000678393">
    <property type="component" value="Unassembled WGS sequence"/>
</dbReference>
<gene>
    <name evidence="10" type="ORF">CUNI_LOCUS14673</name>
</gene>
<accession>A0A8S3ZMY8</accession>
<keyword evidence="6" id="KW-0675">Receptor</keyword>
<keyword evidence="3 8" id="KW-1133">Transmembrane helix</keyword>
<evidence type="ECO:0000256" key="7">
    <source>
        <dbReference type="ARBA" id="ARBA00023224"/>
    </source>
</evidence>
<evidence type="ECO:0000256" key="6">
    <source>
        <dbReference type="ARBA" id="ARBA00023170"/>
    </source>
</evidence>
<feature type="domain" description="G-protein coupled receptors family 1 profile" evidence="9">
    <location>
        <begin position="1"/>
        <end position="97"/>
    </location>
</feature>
<comment type="subcellular location">
    <subcellularLocation>
        <location evidence="1">Membrane</location>
        <topology evidence="1">Multi-pass membrane protein</topology>
    </subcellularLocation>
</comment>
<evidence type="ECO:0000256" key="8">
    <source>
        <dbReference type="SAM" id="Phobius"/>
    </source>
</evidence>
<evidence type="ECO:0000313" key="11">
    <source>
        <dbReference type="Proteomes" id="UP000678393"/>
    </source>
</evidence>
<keyword evidence="2 8" id="KW-0812">Transmembrane</keyword>
<evidence type="ECO:0000256" key="1">
    <source>
        <dbReference type="ARBA" id="ARBA00004141"/>
    </source>
</evidence>
<dbReference type="PRINTS" id="PR00237">
    <property type="entry name" value="GPCRRHODOPSN"/>
</dbReference>
<comment type="caution">
    <text evidence="10">The sequence shown here is derived from an EMBL/GenBank/DDBJ whole genome shotgun (WGS) entry which is preliminary data.</text>
</comment>
<feature type="non-terminal residue" evidence="10">
    <location>
        <position position="1"/>
    </location>
</feature>
<dbReference type="GO" id="GO:0004930">
    <property type="term" value="F:G protein-coupled receptor activity"/>
    <property type="evidence" value="ECO:0007669"/>
    <property type="project" value="UniProtKB-KW"/>
</dbReference>
<name>A0A8S3ZMY8_9EUPU</name>
<dbReference type="PANTHER" id="PTHR24243:SF224">
    <property type="entry name" value="G-PROTEIN COUPLED RECEPTOR 19-RELATED"/>
    <property type="match status" value="1"/>
</dbReference>
<dbReference type="Gene3D" id="1.20.1070.10">
    <property type="entry name" value="Rhodopsin 7-helix transmembrane proteins"/>
    <property type="match status" value="1"/>
</dbReference>
<sequence length="255" mass="28731">YLVIAHPLSSKTLCTSRNARIALACTWITAILLACPSFVIMGTESNRYYNNSTSVVVVLCADLGIGTQERLSYAIWQLAGLFLVPTSILLYCYVRVICILWLSARQLQTLTSPNRFDASSTESCNHVTHRNGSLHWRARCSPSFRAGEEALQKRKQQTCIYGGWKPMQRVNQLVISCLPYLQSCINPIIYVLMSKNIRTSIRKIACSRCPCKCFAENQWTESISHELIKTNQSQGASSMETYRSFRSNKSTTAHV</sequence>
<evidence type="ECO:0000256" key="5">
    <source>
        <dbReference type="ARBA" id="ARBA00023136"/>
    </source>
</evidence>
<evidence type="ECO:0000256" key="3">
    <source>
        <dbReference type="ARBA" id="ARBA00022989"/>
    </source>
</evidence>
<dbReference type="InterPro" id="IPR017452">
    <property type="entry name" value="GPCR_Rhodpsn_7TM"/>
</dbReference>
<dbReference type="AlphaFoldDB" id="A0A8S3ZMY8"/>
<keyword evidence="5 8" id="KW-0472">Membrane</keyword>
<evidence type="ECO:0000256" key="2">
    <source>
        <dbReference type="ARBA" id="ARBA00022692"/>
    </source>
</evidence>
<feature type="transmembrane region" description="Helical" evidence="8">
    <location>
        <begin position="21"/>
        <end position="42"/>
    </location>
</feature>
<protein>
    <recommendedName>
        <fullName evidence="9">G-protein coupled receptors family 1 profile domain-containing protein</fullName>
    </recommendedName>
</protein>
<organism evidence="10 11">
    <name type="scientific">Candidula unifasciata</name>
    <dbReference type="NCBI Taxonomy" id="100452"/>
    <lineage>
        <taxon>Eukaryota</taxon>
        <taxon>Metazoa</taxon>
        <taxon>Spiralia</taxon>
        <taxon>Lophotrochozoa</taxon>
        <taxon>Mollusca</taxon>
        <taxon>Gastropoda</taxon>
        <taxon>Heterobranchia</taxon>
        <taxon>Euthyneura</taxon>
        <taxon>Panpulmonata</taxon>
        <taxon>Eupulmonata</taxon>
        <taxon>Stylommatophora</taxon>
        <taxon>Helicina</taxon>
        <taxon>Helicoidea</taxon>
        <taxon>Geomitridae</taxon>
        <taxon>Candidula</taxon>
    </lineage>
</organism>
<dbReference type="SUPFAM" id="SSF81321">
    <property type="entry name" value="Family A G protein-coupled receptor-like"/>
    <property type="match status" value="1"/>
</dbReference>
<keyword evidence="11" id="KW-1185">Reference proteome</keyword>
<feature type="transmembrane region" description="Helical" evidence="8">
    <location>
        <begin position="78"/>
        <end position="102"/>
    </location>
</feature>
<proteinExistence type="predicted"/>
<dbReference type="PROSITE" id="PS50262">
    <property type="entry name" value="G_PROTEIN_RECEP_F1_2"/>
    <property type="match status" value="1"/>
</dbReference>
<dbReference type="EMBL" id="CAJHNH020003358">
    <property type="protein sequence ID" value="CAG5129115.1"/>
    <property type="molecule type" value="Genomic_DNA"/>
</dbReference>
<reference evidence="10" key="1">
    <citation type="submission" date="2021-04" db="EMBL/GenBank/DDBJ databases">
        <authorList>
            <consortium name="Molecular Ecology Group"/>
        </authorList>
    </citation>
    <scope>NUCLEOTIDE SEQUENCE</scope>
</reference>
<dbReference type="GO" id="GO:0005886">
    <property type="term" value="C:plasma membrane"/>
    <property type="evidence" value="ECO:0007669"/>
    <property type="project" value="TreeGrafter"/>
</dbReference>
<evidence type="ECO:0000313" key="10">
    <source>
        <dbReference type="EMBL" id="CAG5129115.1"/>
    </source>
</evidence>
<dbReference type="PANTHER" id="PTHR24243">
    <property type="entry name" value="G-PROTEIN COUPLED RECEPTOR"/>
    <property type="match status" value="1"/>
</dbReference>
<dbReference type="OrthoDB" id="2132067at2759"/>
<keyword evidence="4" id="KW-0297">G-protein coupled receptor</keyword>
<evidence type="ECO:0000259" key="9">
    <source>
        <dbReference type="PROSITE" id="PS50262"/>
    </source>
</evidence>
<dbReference type="InterPro" id="IPR000276">
    <property type="entry name" value="GPCR_Rhodpsn"/>
</dbReference>
<keyword evidence="7" id="KW-0807">Transducer</keyword>
<evidence type="ECO:0000256" key="4">
    <source>
        <dbReference type="ARBA" id="ARBA00023040"/>
    </source>
</evidence>